<dbReference type="PANTHER" id="PTHR10039:SF16">
    <property type="entry name" value="GPI INOSITOL-DEACYLASE"/>
    <property type="match status" value="1"/>
</dbReference>
<dbReference type="InterPro" id="IPR056884">
    <property type="entry name" value="NPHP3-like_N"/>
</dbReference>
<proteinExistence type="predicted"/>
<dbReference type="Gene3D" id="3.40.50.300">
    <property type="entry name" value="P-loop containing nucleotide triphosphate hydrolases"/>
    <property type="match status" value="1"/>
</dbReference>
<feature type="domain" description="Nephrocystin 3-like N-terminal" evidence="3">
    <location>
        <begin position="207"/>
        <end position="386"/>
    </location>
</feature>
<dbReference type="Pfam" id="PF26639">
    <property type="entry name" value="Het-6_barrel"/>
    <property type="match status" value="1"/>
</dbReference>
<name>A0A2J6RFS7_HYAVF</name>
<dbReference type="Pfam" id="PF06985">
    <property type="entry name" value="HET"/>
    <property type="match status" value="1"/>
</dbReference>
<organism evidence="4 5">
    <name type="scientific">Hyaloscypha variabilis (strain UAMH 11265 / GT02V1 / F)</name>
    <name type="common">Meliniomyces variabilis</name>
    <dbReference type="NCBI Taxonomy" id="1149755"/>
    <lineage>
        <taxon>Eukaryota</taxon>
        <taxon>Fungi</taxon>
        <taxon>Dikarya</taxon>
        <taxon>Ascomycota</taxon>
        <taxon>Pezizomycotina</taxon>
        <taxon>Leotiomycetes</taxon>
        <taxon>Helotiales</taxon>
        <taxon>Hyaloscyphaceae</taxon>
        <taxon>Hyaloscypha</taxon>
        <taxon>Hyaloscypha variabilis</taxon>
    </lineage>
</organism>
<dbReference type="Proteomes" id="UP000235786">
    <property type="component" value="Unassembled WGS sequence"/>
</dbReference>
<evidence type="ECO:0000259" key="2">
    <source>
        <dbReference type="Pfam" id="PF06985"/>
    </source>
</evidence>
<accession>A0A2J6RFS7</accession>
<dbReference type="OrthoDB" id="1577640at2759"/>
<evidence type="ECO:0000313" key="5">
    <source>
        <dbReference type="Proteomes" id="UP000235786"/>
    </source>
</evidence>
<gene>
    <name evidence="4" type="ORF">L207DRAFT_585711</name>
</gene>
<evidence type="ECO:0000256" key="1">
    <source>
        <dbReference type="ARBA" id="ARBA00022737"/>
    </source>
</evidence>
<dbReference type="InterPro" id="IPR027417">
    <property type="entry name" value="P-loop_NTPase"/>
</dbReference>
<dbReference type="InterPro" id="IPR010730">
    <property type="entry name" value="HET"/>
</dbReference>
<dbReference type="AlphaFoldDB" id="A0A2J6RFS7"/>
<dbReference type="EMBL" id="KZ613949">
    <property type="protein sequence ID" value="PMD37367.1"/>
    <property type="molecule type" value="Genomic_DNA"/>
</dbReference>
<keyword evidence="5" id="KW-1185">Reference proteome</keyword>
<evidence type="ECO:0000313" key="4">
    <source>
        <dbReference type="EMBL" id="PMD37367.1"/>
    </source>
</evidence>
<sequence>MDPGTALAVVGLVLDAVKDIHSYYVIWKGRDRDVEEIRQKLVWLINLFETINTILEQDDLNPLLAEMICDSIWKCLEIKTKLEAKLAKIKREGDLNTLLKKMDDQRKRALYPFKKGTIGDLLDLIDSCKEEMKMIIPLFNLDASGRMQWGMKELDVKITSVSGIVEETKVLIMDGVKEKERQKIMDWLNPINQAEIHAATSRKHESGTGEWFLEGEVFKNWRRDAGTSLWLFGDVGCGKSVLFSSIVNSLEDLARLDATGGISAYFYCLYRKGAQHDLAPILQSFIAQLCPSNHIPAALQSLYERNNSKFPPGIPSDNELKETFLAMIHELGAITEATTIGNRDIFILIDALDELPLGTSRDEIIQFLDKLASYRIPHLHVLATSRDESDIRMGLKAWDIPLCIDKSKVIEDIRLFVIREMEKDLELASKSASTKGEIVRRLVDEGNGMFRWAALQMEQLKILRPMKPSTIRAALRALPRSLDETYQRILEKISPLNSREALSALRWIAFAVRPLFIEELIEVCAISLDTDPEFDISERYKPNDLLDLLPSFITINPPLKVLEEPLYQTHVVTLSHFSVQEYLLGPRIASGPASLYRLETQFSNHFLAVCCLAYLSCCNHFELRDQSFALRNYAWDYWAWHAVFEIGKSNQELSADTEALFTSIAHQTSGPSRNALKNLRSRLADVTEWRPPTGSRETAFKTCLRVPFFLDEFDSTACGKVSLTNSESLIYKYQPLGRTGTGIRLVELFPSPKRYTEVRCRLFHTDLALNPAYDTVSYFWGDLEPAFIRINGLLREVHGGLLADLRNLRPSGGGTTRIIFVDALSFDWRNPEKAEHFARMYLTPRIFKQAQQVAIGLGDRDEADAGAIEFVRRVTSVPDPEVNISESVRQWSGSDHEWADYLGVSVLRLFQRHWWRRLWPVQELILPRKATLYYGDIAITFDTFQKFFEMSDIIREAIGPSQFKKLVSEEAWISATRVSAVRTQYGRGNHTELPELLWATQYHQAREPITKIHAVIGILNAEDQNHLWYCLGRAQSTTEKFIAVAIWILRKYNNLDIFSYASCRRWEVDRKPANRPSWLPNFGLEGRSIEPLIRGVFGPRGYKDLYNAGREDTATFSISEESSCLTVSGIWLGHVHALEDAFTGEESNLDLLEIFSRVTQSGPSIRQIPSQANLGVFWRILHLDQKDNRRFEDCDERLISFDPEDNEDGFPWFQKDDLFDLQYCKGRRLLISQEGYLCLGPAEAKAGDIITVMPGGKVPYLLRKSGENFELVGEWYLFPL</sequence>
<evidence type="ECO:0000259" key="3">
    <source>
        <dbReference type="Pfam" id="PF24883"/>
    </source>
</evidence>
<feature type="domain" description="Heterokaryon incompatibility" evidence="2">
    <location>
        <begin position="773"/>
        <end position="923"/>
    </location>
</feature>
<reference evidence="4 5" key="1">
    <citation type="submission" date="2016-04" db="EMBL/GenBank/DDBJ databases">
        <title>A degradative enzymes factory behind the ericoid mycorrhizal symbiosis.</title>
        <authorList>
            <consortium name="DOE Joint Genome Institute"/>
            <person name="Martino E."/>
            <person name="Morin E."/>
            <person name="Grelet G."/>
            <person name="Kuo A."/>
            <person name="Kohler A."/>
            <person name="Daghino S."/>
            <person name="Barry K."/>
            <person name="Choi C."/>
            <person name="Cichocki N."/>
            <person name="Clum A."/>
            <person name="Copeland A."/>
            <person name="Hainaut M."/>
            <person name="Haridas S."/>
            <person name="Labutti K."/>
            <person name="Lindquist E."/>
            <person name="Lipzen A."/>
            <person name="Khouja H.-R."/>
            <person name="Murat C."/>
            <person name="Ohm R."/>
            <person name="Olson A."/>
            <person name="Spatafora J."/>
            <person name="Veneault-Fourrey C."/>
            <person name="Henrissat B."/>
            <person name="Grigoriev I."/>
            <person name="Martin F."/>
            <person name="Perotto S."/>
        </authorList>
    </citation>
    <scope>NUCLEOTIDE SEQUENCE [LARGE SCALE GENOMIC DNA]</scope>
    <source>
        <strain evidence="4 5">F</strain>
    </source>
</reference>
<dbReference type="STRING" id="1149755.A0A2J6RFS7"/>
<dbReference type="PANTHER" id="PTHR10039">
    <property type="entry name" value="AMELOGENIN"/>
    <property type="match status" value="1"/>
</dbReference>
<keyword evidence="1" id="KW-0677">Repeat</keyword>
<protein>
    <submittedName>
        <fullName evidence="4">Uncharacterized protein</fullName>
    </submittedName>
</protein>
<dbReference type="Pfam" id="PF24883">
    <property type="entry name" value="NPHP3_N"/>
    <property type="match status" value="1"/>
</dbReference>
<dbReference type="SUPFAM" id="SSF52540">
    <property type="entry name" value="P-loop containing nucleoside triphosphate hydrolases"/>
    <property type="match status" value="1"/>
</dbReference>